<dbReference type="Proteomes" id="UP001497623">
    <property type="component" value="Unassembled WGS sequence"/>
</dbReference>
<evidence type="ECO:0000256" key="3">
    <source>
        <dbReference type="PROSITE-ProRule" id="PRU00339"/>
    </source>
</evidence>
<evidence type="ECO:0000256" key="1">
    <source>
        <dbReference type="ARBA" id="ARBA00022737"/>
    </source>
</evidence>
<keyword evidence="2 3" id="KW-0802">TPR repeat</keyword>
<dbReference type="InterPro" id="IPR011990">
    <property type="entry name" value="TPR-like_helical_dom_sf"/>
</dbReference>
<proteinExistence type="predicted"/>
<evidence type="ECO:0008006" key="6">
    <source>
        <dbReference type="Google" id="ProtNLM"/>
    </source>
</evidence>
<organism evidence="4 5">
    <name type="scientific">Meganyctiphanes norvegica</name>
    <name type="common">Northern krill</name>
    <name type="synonym">Thysanopoda norvegica</name>
    <dbReference type="NCBI Taxonomy" id="48144"/>
    <lineage>
        <taxon>Eukaryota</taxon>
        <taxon>Metazoa</taxon>
        <taxon>Ecdysozoa</taxon>
        <taxon>Arthropoda</taxon>
        <taxon>Crustacea</taxon>
        <taxon>Multicrustacea</taxon>
        <taxon>Malacostraca</taxon>
        <taxon>Eumalacostraca</taxon>
        <taxon>Eucarida</taxon>
        <taxon>Euphausiacea</taxon>
        <taxon>Euphausiidae</taxon>
        <taxon>Meganyctiphanes</taxon>
    </lineage>
</organism>
<dbReference type="SMART" id="SM00028">
    <property type="entry name" value="TPR"/>
    <property type="match status" value="7"/>
</dbReference>
<dbReference type="EMBL" id="CAXKWB010012094">
    <property type="protein sequence ID" value="CAL4103319.1"/>
    <property type="molecule type" value="Genomic_DNA"/>
</dbReference>
<protein>
    <recommendedName>
        <fullName evidence="6">Tetratricopeptide repeat domain 37</fullName>
    </recommendedName>
</protein>
<keyword evidence="1" id="KW-0677">Repeat</keyword>
<reference evidence="4 5" key="1">
    <citation type="submission" date="2024-05" db="EMBL/GenBank/DDBJ databases">
        <authorList>
            <person name="Wallberg A."/>
        </authorList>
    </citation>
    <scope>NUCLEOTIDE SEQUENCE [LARGE SCALE GENOMIC DNA]</scope>
</reference>
<dbReference type="PROSITE" id="PS50005">
    <property type="entry name" value="TPR"/>
    <property type="match status" value="4"/>
</dbReference>
<dbReference type="InterPro" id="IPR039226">
    <property type="entry name" value="Ski3/TTC37"/>
</dbReference>
<evidence type="ECO:0000313" key="5">
    <source>
        <dbReference type="Proteomes" id="UP001497623"/>
    </source>
</evidence>
<dbReference type="Pfam" id="PF07719">
    <property type="entry name" value="TPR_2"/>
    <property type="match status" value="1"/>
</dbReference>
<dbReference type="SUPFAM" id="SSF48452">
    <property type="entry name" value="TPR-like"/>
    <property type="match status" value="2"/>
</dbReference>
<comment type="caution">
    <text evidence="4">The sequence shown here is derived from an EMBL/GenBank/DDBJ whole genome shotgun (WGS) entry which is preliminary data.</text>
</comment>
<dbReference type="GO" id="GO:0006401">
    <property type="term" value="P:RNA catabolic process"/>
    <property type="evidence" value="ECO:0007669"/>
    <property type="project" value="InterPro"/>
</dbReference>
<dbReference type="InterPro" id="IPR013105">
    <property type="entry name" value="TPR_2"/>
</dbReference>
<dbReference type="GO" id="GO:0055087">
    <property type="term" value="C:Ski complex"/>
    <property type="evidence" value="ECO:0007669"/>
    <property type="project" value="InterPro"/>
</dbReference>
<name>A0AAV2QYQ7_MEGNR</name>
<dbReference type="Pfam" id="PF14559">
    <property type="entry name" value="TPR_19"/>
    <property type="match status" value="1"/>
</dbReference>
<feature type="repeat" description="TPR" evidence="3">
    <location>
        <begin position="500"/>
        <end position="533"/>
    </location>
</feature>
<dbReference type="PANTHER" id="PTHR15704:SF7">
    <property type="entry name" value="SUPERKILLER COMPLEX PROTEIN 3"/>
    <property type="match status" value="1"/>
</dbReference>
<keyword evidence="5" id="KW-1185">Reference proteome</keyword>
<dbReference type="AlphaFoldDB" id="A0AAV2QYQ7"/>
<gene>
    <name evidence="4" type="ORF">MNOR_LOCUS17531</name>
</gene>
<feature type="repeat" description="TPR" evidence="3">
    <location>
        <begin position="122"/>
        <end position="155"/>
    </location>
</feature>
<feature type="non-terminal residue" evidence="4">
    <location>
        <position position="657"/>
    </location>
</feature>
<feature type="repeat" description="TPR" evidence="3">
    <location>
        <begin position="192"/>
        <end position="225"/>
    </location>
</feature>
<evidence type="ECO:0000313" key="4">
    <source>
        <dbReference type="EMBL" id="CAL4103319.1"/>
    </source>
</evidence>
<dbReference type="PANTHER" id="PTHR15704">
    <property type="entry name" value="SUPERKILLER 3 PROTEIN-RELATED"/>
    <property type="match status" value="1"/>
</dbReference>
<feature type="non-terminal residue" evidence="4">
    <location>
        <position position="1"/>
    </location>
</feature>
<sequence>HKNKVREIVYVVDKEASHDLSSGILLVRNLIRLKEVSSATEELSNLRNVHGNQVELELMAAILMRAAGDREQAISLLEELSKTAPDNASILLELGQLYFDAGHYQKSLVMCLKAAKLDPSCGGAFLYLGHYYRSQGNNDKAKKCYEKSLNLNPCDNEIGAALSDIYRLVGDHAANLLLLQRVTSEGGRVSCGWAWLRLGLHHLDQQEYERSCQALQYALQISPRDICVYECLGDAYIARGAQMAALKVFSRASELSSDAPYPLYQIAHINQMVGEYLEALHGYETVLAIDGLQPAVRMVALVGLAETLITMARKHYEHFFHANIKEDCLRAIAVLTRAAVERASSGAIWKLLGDACSLLSPIPTSMAVFAVPARLFDPACGDIQVMKEVTKLEILQLGARCYALALEISPTDATLWHDLAVNTFQQALALLEGQENDINESAAKDVMQRAISAAKKSAALDPNNSKTWNSLGVMCAHKEVGDTRLSQHALVKALELSPSVVTWTHLGSLYLQLGDIHLAHEAFSQAQALDPSYVTCWVGQALVAESVGHADAFDLFRHTTLLGIQVESCFGYSHHVTNLAVDKKLRLEKKNKRIVKQSVPTANDCMLFYTRTIESDVISLNMSGLTLEMSGLHQTAAEAYKMALETCGHHASKQEQP</sequence>
<evidence type="ECO:0000256" key="2">
    <source>
        <dbReference type="ARBA" id="ARBA00022803"/>
    </source>
</evidence>
<feature type="repeat" description="TPR" evidence="3">
    <location>
        <begin position="88"/>
        <end position="121"/>
    </location>
</feature>
<dbReference type="InterPro" id="IPR019734">
    <property type="entry name" value="TPR_rpt"/>
</dbReference>
<accession>A0AAV2QYQ7</accession>
<dbReference type="Pfam" id="PF13181">
    <property type="entry name" value="TPR_8"/>
    <property type="match status" value="1"/>
</dbReference>
<dbReference type="Gene3D" id="1.25.40.10">
    <property type="entry name" value="Tetratricopeptide repeat domain"/>
    <property type="match status" value="3"/>
</dbReference>